<keyword evidence="3" id="KW-1185">Reference proteome</keyword>
<dbReference type="Gene3D" id="3.40.50.300">
    <property type="entry name" value="P-loop containing nucleotide triphosphate hydrolases"/>
    <property type="match status" value="1"/>
</dbReference>
<organism evidence="2 3">
    <name type="scientific">Clostridium bovifaecis</name>
    <dbReference type="NCBI Taxonomy" id="2184719"/>
    <lineage>
        <taxon>Bacteria</taxon>
        <taxon>Bacillati</taxon>
        <taxon>Bacillota</taxon>
        <taxon>Clostridia</taxon>
        <taxon>Eubacteriales</taxon>
        <taxon>Clostridiaceae</taxon>
        <taxon>Clostridium</taxon>
    </lineage>
</organism>
<evidence type="ECO:0000259" key="1">
    <source>
        <dbReference type="Pfam" id="PF13401"/>
    </source>
</evidence>
<accession>A0A6I6F5A4</accession>
<dbReference type="GO" id="GO:0016887">
    <property type="term" value="F:ATP hydrolysis activity"/>
    <property type="evidence" value="ECO:0007669"/>
    <property type="project" value="InterPro"/>
</dbReference>
<proteinExistence type="predicted"/>
<protein>
    <submittedName>
        <fullName evidence="2">AAA family ATPase</fullName>
    </submittedName>
</protein>
<gene>
    <name evidence="2" type="ORF">GOM49_16005</name>
</gene>
<dbReference type="SUPFAM" id="SSF52540">
    <property type="entry name" value="P-loop containing nucleoside triphosphate hydrolases"/>
    <property type="match status" value="1"/>
</dbReference>
<feature type="domain" description="ORC1/DEAH AAA+ ATPase" evidence="1">
    <location>
        <begin position="139"/>
        <end position="281"/>
    </location>
</feature>
<dbReference type="EMBL" id="CP046522">
    <property type="protein sequence ID" value="QGU96394.1"/>
    <property type="molecule type" value="Genomic_DNA"/>
</dbReference>
<reference evidence="2 3" key="1">
    <citation type="submission" date="2019-12" db="EMBL/GenBank/DDBJ databases">
        <title>Genome sequenceing of Clostridium bovifaecis.</title>
        <authorList>
            <person name="Yao Y."/>
        </authorList>
    </citation>
    <scope>NUCLEOTIDE SEQUENCE [LARGE SCALE GENOMIC DNA]</scope>
    <source>
        <strain evidence="2 3">BXX</strain>
    </source>
</reference>
<name>A0A6I6F5A4_9CLOT</name>
<dbReference type="InterPro" id="IPR049945">
    <property type="entry name" value="AAA_22"/>
</dbReference>
<dbReference type="AlphaFoldDB" id="A0A6I6F5A4"/>
<evidence type="ECO:0000313" key="3">
    <source>
        <dbReference type="Proteomes" id="UP000422764"/>
    </source>
</evidence>
<dbReference type="Pfam" id="PF13401">
    <property type="entry name" value="AAA_22"/>
    <property type="match status" value="1"/>
</dbReference>
<evidence type="ECO:0000313" key="2">
    <source>
        <dbReference type="EMBL" id="QGU96394.1"/>
    </source>
</evidence>
<dbReference type="InterPro" id="IPR027417">
    <property type="entry name" value="P-loop_NTPase"/>
</dbReference>
<dbReference type="Proteomes" id="UP000422764">
    <property type="component" value="Chromosome"/>
</dbReference>
<sequence length="554" mass="63337">MSNIIIPNGGKAVEAEYKEQVVSEYNGNPFIEALPPIYSMEEVVEHLAVYPSYNEQERLLDKQYKIHLVQRLFQCFQPLMVHLDLESRISRTIRQSYLSRNPYKPEYAIALHDGYQMIHNLNVEVSNGSMFRSTSHGFTIIGVSGMGKTTAINRILSLYPQIIVHSQYRGMNFSMYQLVWLKLDCPFDGSIKGLCIEFFHKIDNLLGTNYYHKFGIARKTVDNMLSIMAQITRNTGLGLLIVDEIQHLSQAKSGGAEKMLNFFVTLVNTIGVPVILIGTPKGLSILQSEFRQARRGSGQGDQIWDRMEKDQNWDLIMNALWDYQWTSKKVPFTDEVSRVLYNESQGIVDIMVKLYAMSQIRAIMTGKEDITPKLIEQVAKENFKLVKPMLNALRSGDAKRIAQYGDICTVDADFLGFMERERHTIDLNMKIEALKRTQKKKEQEVKIDKKQEAILKLIDLAIDGMKAQKVVEKICEQDEAEVDVNDIVIKAIQEITNAQKGVRKTRNKPTKNKNDIRVIVEEGRKNTKSAYEALQEKGIIKRYENDLLRLGNAG</sequence>